<gene>
    <name evidence="14" type="ORF">EH243_12795</name>
</gene>
<dbReference type="InterPro" id="IPR003710">
    <property type="entry name" value="ApbA"/>
</dbReference>
<evidence type="ECO:0000256" key="9">
    <source>
        <dbReference type="ARBA" id="ARBA00032024"/>
    </source>
</evidence>
<dbReference type="GO" id="GO:0008677">
    <property type="term" value="F:2-dehydropantoate 2-reductase activity"/>
    <property type="evidence" value="ECO:0007669"/>
    <property type="project" value="UniProtKB-EC"/>
</dbReference>
<evidence type="ECO:0000256" key="1">
    <source>
        <dbReference type="ARBA" id="ARBA00002919"/>
    </source>
</evidence>
<dbReference type="Gene3D" id="3.40.50.720">
    <property type="entry name" value="NAD(P)-binding Rossmann-like Domain"/>
    <property type="match status" value="1"/>
</dbReference>
<protein>
    <recommendedName>
        <fullName evidence="5 11">2-dehydropantoate 2-reductase</fullName>
        <ecNumber evidence="4 11">1.1.1.169</ecNumber>
    </recommendedName>
    <alternativeName>
        <fullName evidence="9 11">Ketopantoate reductase</fullName>
    </alternativeName>
</protein>
<reference evidence="14 15" key="1">
    <citation type="submission" date="2018-11" db="EMBL/GenBank/DDBJ databases">
        <title>The draft genome sequence of Amphritea opalescens ANRC-JH13T.</title>
        <authorList>
            <person name="Fang Z."/>
            <person name="Zhang Y."/>
            <person name="Han X."/>
        </authorList>
    </citation>
    <scope>NUCLEOTIDE SEQUENCE [LARGE SCALE GENOMIC DNA]</scope>
    <source>
        <strain evidence="14 15">ANRC-JH13</strain>
    </source>
</reference>
<feature type="domain" description="Ketopantoate reductase N-terminal" evidence="12">
    <location>
        <begin position="9"/>
        <end position="176"/>
    </location>
</feature>
<dbReference type="PANTHER" id="PTHR21708">
    <property type="entry name" value="PROBABLE 2-DEHYDROPANTOATE 2-REDUCTASE"/>
    <property type="match status" value="1"/>
</dbReference>
<dbReference type="NCBIfam" id="NF005089">
    <property type="entry name" value="PRK06522.1-4"/>
    <property type="match status" value="1"/>
</dbReference>
<comment type="function">
    <text evidence="1 11">Catalyzes the NADPH-dependent reduction of ketopantoate into pantoic acid.</text>
</comment>
<evidence type="ECO:0000256" key="7">
    <source>
        <dbReference type="ARBA" id="ARBA00022857"/>
    </source>
</evidence>
<dbReference type="FunFam" id="1.10.1040.10:FF:000017">
    <property type="entry name" value="2-dehydropantoate 2-reductase"/>
    <property type="match status" value="1"/>
</dbReference>
<comment type="pathway">
    <text evidence="2 11">Cofactor biosynthesis; (R)-pantothenate biosynthesis; (R)-pantoate from 3-methyl-2-oxobutanoate: step 2/2.</text>
</comment>
<dbReference type="OrthoDB" id="6530772at2"/>
<dbReference type="AlphaFoldDB" id="A0A430KPD6"/>
<comment type="catalytic activity">
    <reaction evidence="10 11">
        <text>(R)-pantoate + NADP(+) = 2-dehydropantoate + NADPH + H(+)</text>
        <dbReference type="Rhea" id="RHEA:16233"/>
        <dbReference type="ChEBI" id="CHEBI:11561"/>
        <dbReference type="ChEBI" id="CHEBI:15378"/>
        <dbReference type="ChEBI" id="CHEBI:15980"/>
        <dbReference type="ChEBI" id="CHEBI:57783"/>
        <dbReference type="ChEBI" id="CHEBI:58349"/>
        <dbReference type="EC" id="1.1.1.169"/>
    </reaction>
</comment>
<evidence type="ECO:0000256" key="2">
    <source>
        <dbReference type="ARBA" id="ARBA00004994"/>
    </source>
</evidence>
<dbReference type="Proteomes" id="UP000283087">
    <property type="component" value="Unassembled WGS sequence"/>
</dbReference>
<accession>A0A430KPD6</accession>
<keyword evidence="7 11" id="KW-0521">NADP</keyword>
<evidence type="ECO:0000313" key="15">
    <source>
        <dbReference type="Proteomes" id="UP000283087"/>
    </source>
</evidence>
<dbReference type="NCBIfam" id="TIGR00745">
    <property type="entry name" value="apbA_panE"/>
    <property type="match status" value="1"/>
</dbReference>
<dbReference type="InterPro" id="IPR013752">
    <property type="entry name" value="KPA_reductase"/>
</dbReference>
<dbReference type="Gene3D" id="1.10.1040.10">
    <property type="entry name" value="N-(1-d-carboxylethyl)-l-norvaline Dehydrogenase, domain 2"/>
    <property type="match status" value="1"/>
</dbReference>
<keyword evidence="6 11" id="KW-0566">Pantothenate biosynthesis</keyword>
<dbReference type="InterPro" id="IPR036291">
    <property type="entry name" value="NAD(P)-bd_dom_sf"/>
</dbReference>
<dbReference type="UniPathway" id="UPA00028">
    <property type="reaction ID" value="UER00004"/>
</dbReference>
<evidence type="ECO:0000259" key="13">
    <source>
        <dbReference type="Pfam" id="PF08546"/>
    </source>
</evidence>
<comment type="caution">
    <text evidence="14">The sequence shown here is derived from an EMBL/GenBank/DDBJ whole genome shotgun (WGS) entry which is preliminary data.</text>
</comment>
<sequence length="329" mass="35862">MMEVSMMKICIAGAGAIGCTLAARLAQSGQSVNVLARGKTLEVLQQNGIQLSDIDGDYRVEVNVSDSAETLGHQDLIFVCTKAPSLTSMLKLIQPMLHAETIIIPVVNGIPWWYFQGIQGRFAGESIQAIDPQGLMSRLAPQQHLIGCVVFITACRDAPGVVTSTTPHLMVIGEIDHRMSERLTHVRAIIENAGIEARAVDNIRDYIWTKVAANLTSNPLSVVTKGTLEQIYGDTHLTPLVRTMFNEVLLTAAAYSARISFDPQTFMEQGAEMGAVKTSMLQDYEEHQPLELEAIGYAVLELASKVDIPMPATQNLLALTQFIADQCQP</sequence>
<dbReference type="FunFam" id="3.40.50.720:FF:000307">
    <property type="entry name" value="2-dehydropantoate 2-reductase"/>
    <property type="match status" value="1"/>
</dbReference>
<evidence type="ECO:0000256" key="11">
    <source>
        <dbReference type="RuleBase" id="RU362068"/>
    </source>
</evidence>
<dbReference type="GO" id="GO:0005737">
    <property type="term" value="C:cytoplasm"/>
    <property type="evidence" value="ECO:0007669"/>
    <property type="project" value="TreeGrafter"/>
</dbReference>
<evidence type="ECO:0000256" key="4">
    <source>
        <dbReference type="ARBA" id="ARBA00013014"/>
    </source>
</evidence>
<dbReference type="SUPFAM" id="SSF48179">
    <property type="entry name" value="6-phosphogluconate dehydrogenase C-terminal domain-like"/>
    <property type="match status" value="1"/>
</dbReference>
<organism evidence="14 15">
    <name type="scientific">Amphritea opalescens</name>
    <dbReference type="NCBI Taxonomy" id="2490544"/>
    <lineage>
        <taxon>Bacteria</taxon>
        <taxon>Pseudomonadati</taxon>
        <taxon>Pseudomonadota</taxon>
        <taxon>Gammaproteobacteria</taxon>
        <taxon>Oceanospirillales</taxon>
        <taxon>Oceanospirillaceae</taxon>
        <taxon>Amphritea</taxon>
    </lineage>
</organism>
<dbReference type="EC" id="1.1.1.169" evidence="4 11"/>
<keyword evidence="8 11" id="KW-0560">Oxidoreductase</keyword>
<dbReference type="Pfam" id="PF08546">
    <property type="entry name" value="ApbA_C"/>
    <property type="match status" value="1"/>
</dbReference>
<dbReference type="InterPro" id="IPR013332">
    <property type="entry name" value="KPR_N"/>
</dbReference>
<dbReference type="Pfam" id="PF02558">
    <property type="entry name" value="ApbA"/>
    <property type="match status" value="1"/>
</dbReference>
<evidence type="ECO:0000259" key="12">
    <source>
        <dbReference type="Pfam" id="PF02558"/>
    </source>
</evidence>
<evidence type="ECO:0000256" key="5">
    <source>
        <dbReference type="ARBA" id="ARBA00019465"/>
    </source>
</evidence>
<dbReference type="InterPro" id="IPR008927">
    <property type="entry name" value="6-PGluconate_DH-like_C_sf"/>
</dbReference>
<evidence type="ECO:0000256" key="3">
    <source>
        <dbReference type="ARBA" id="ARBA00007870"/>
    </source>
</evidence>
<evidence type="ECO:0000256" key="10">
    <source>
        <dbReference type="ARBA" id="ARBA00048793"/>
    </source>
</evidence>
<feature type="domain" description="Ketopantoate reductase C-terminal" evidence="13">
    <location>
        <begin position="202"/>
        <end position="322"/>
    </location>
</feature>
<comment type="similarity">
    <text evidence="3 11">Belongs to the ketopantoate reductase family.</text>
</comment>
<name>A0A430KPD6_9GAMM</name>
<dbReference type="InterPro" id="IPR013328">
    <property type="entry name" value="6PGD_dom2"/>
</dbReference>
<evidence type="ECO:0000313" key="14">
    <source>
        <dbReference type="EMBL" id="RTE65358.1"/>
    </source>
</evidence>
<dbReference type="PANTHER" id="PTHR21708:SF45">
    <property type="entry name" value="2-DEHYDROPANTOATE 2-REDUCTASE"/>
    <property type="match status" value="1"/>
</dbReference>
<proteinExistence type="inferred from homology"/>
<dbReference type="InterPro" id="IPR051402">
    <property type="entry name" value="KPR-Related"/>
</dbReference>
<dbReference type="SUPFAM" id="SSF51735">
    <property type="entry name" value="NAD(P)-binding Rossmann-fold domains"/>
    <property type="match status" value="1"/>
</dbReference>
<keyword evidence="15" id="KW-1185">Reference proteome</keyword>
<dbReference type="GO" id="GO:0015940">
    <property type="term" value="P:pantothenate biosynthetic process"/>
    <property type="evidence" value="ECO:0007669"/>
    <property type="project" value="UniProtKB-UniPathway"/>
</dbReference>
<evidence type="ECO:0000256" key="6">
    <source>
        <dbReference type="ARBA" id="ARBA00022655"/>
    </source>
</evidence>
<dbReference type="EMBL" id="RQXW01000011">
    <property type="protein sequence ID" value="RTE65358.1"/>
    <property type="molecule type" value="Genomic_DNA"/>
</dbReference>
<evidence type="ECO:0000256" key="8">
    <source>
        <dbReference type="ARBA" id="ARBA00023002"/>
    </source>
</evidence>